<dbReference type="Proteomes" id="UP000234681">
    <property type="component" value="Chromosome 11"/>
</dbReference>
<evidence type="ECO:0000313" key="1">
    <source>
        <dbReference type="EMBL" id="EDL76739.1"/>
    </source>
</evidence>
<gene>
    <name evidence="1" type="ORF">rCG_53047</name>
</gene>
<evidence type="ECO:0000313" key="2">
    <source>
        <dbReference type="Proteomes" id="UP000234681"/>
    </source>
</evidence>
<accession>A6KPZ6</accession>
<dbReference type="EMBL" id="CH474083">
    <property type="protein sequence ID" value="EDL76739.1"/>
    <property type="molecule type" value="Genomic_DNA"/>
</dbReference>
<sequence>MRQHLGPTEQLHLVPASAVPISGCKVAFLYGVLRSGRLEHFPGSASELEHRIEVT</sequence>
<reference evidence="2" key="1">
    <citation type="submission" date="2005-09" db="EMBL/GenBank/DDBJ databases">
        <authorList>
            <person name="Mural R.J."/>
            <person name="Li P.W."/>
            <person name="Adams M.D."/>
            <person name="Amanatides P.G."/>
            <person name="Baden-Tillson H."/>
            <person name="Barnstead M."/>
            <person name="Chin S.H."/>
            <person name="Dew I."/>
            <person name="Evans C.A."/>
            <person name="Ferriera S."/>
            <person name="Flanigan M."/>
            <person name="Fosler C."/>
            <person name="Glodek A."/>
            <person name="Gu Z."/>
            <person name="Holt R.A."/>
            <person name="Jennings D."/>
            <person name="Kraft C.L."/>
            <person name="Lu F."/>
            <person name="Nguyen T."/>
            <person name="Nusskern D.R."/>
            <person name="Pfannkoch C.M."/>
            <person name="Sitter C."/>
            <person name="Sutton G.G."/>
            <person name="Venter J.C."/>
            <person name="Wang Z."/>
            <person name="Woodage T."/>
            <person name="Zheng X.H."/>
            <person name="Zhong F."/>
        </authorList>
    </citation>
    <scope>NUCLEOTIDE SEQUENCE [LARGE SCALE GENOMIC DNA]</scope>
    <source>
        <strain>BN</strain>
        <strain evidence="2">Sprague-Dawley</strain>
    </source>
</reference>
<proteinExistence type="predicted"/>
<organism evidence="1 2">
    <name type="scientific">Rattus norvegicus</name>
    <name type="common">Rat</name>
    <dbReference type="NCBI Taxonomy" id="10116"/>
    <lineage>
        <taxon>Eukaryota</taxon>
        <taxon>Metazoa</taxon>
        <taxon>Chordata</taxon>
        <taxon>Craniata</taxon>
        <taxon>Vertebrata</taxon>
        <taxon>Euteleostomi</taxon>
        <taxon>Mammalia</taxon>
        <taxon>Eutheria</taxon>
        <taxon>Euarchontoglires</taxon>
        <taxon>Glires</taxon>
        <taxon>Rodentia</taxon>
        <taxon>Myomorpha</taxon>
        <taxon>Muroidea</taxon>
        <taxon>Muridae</taxon>
        <taxon>Murinae</taxon>
        <taxon>Rattus</taxon>
    </lineage>
</organism>
<name>A6KPZ6_RAT</name>
<protein>
    <submittedName>
        <fullName evidence="1">RCG53047</fullName>
    </submittedName>
</protein>
<dbReference type="AlphaFoldDB" id="A6KPZ6"/>